<accession>A0A4R8S2U1</accession>
<proteinExistence type="predicted"/>
<evidence type="ECO:0000256" key="2">
    <source>
        <dbReference type="ARBA" id="ARBA00023125"/>
    </source>
</evidence>
<evidence type="ECO:0000259" key="4">
    <source>
        <dbReference type="PROSITE" id="PS01124"/>
    </source>
</evidence>
<organism evidence="5 6">
    <name type="scientific">Mycobacteroides salmoniphilum</name>
    <dbReference type="NCBI Taxonomy" id="404941"/>
    <lineage>
        <taxon>Bacteria</taxon>
        <taxon>Bacillati</taxon>
        <taxon>Actinomycetota</taxon>
        <taxon>Actinomycetes</taxon>
        <taxon>Mycobacteriales</taxon>
        <taxon>Mycobacteriaceae</taxon>
        <taxon>Mycobacteroides</taxon>
    </lineage>
</organism>
<dbReference type="Gene3D" id="1.10.10.60">
    <property type="entry name" value="Homeodomain-like"/>
    <property type="match status" value="1"/>
</dbReference>
<evidence type="ECO:0000313" key="5">
    <source>
        <dbReference type="EMBL" id="TDZ80123.1"/>
    </source>
</evidence>
<protein>
    <submittedName>
        <fullName evidence="5">Virulence regulon transcriptional activator VirF</fullName>
    </submittedName>
</protein>
<dbReference type="SUPFAM" id="SSF46689">
    <property type="entry name" value="Homeodomain-like"/>
    <property type="match status" value="2"/>
</dbReference>
<dbReference type="GO" id="GO:0043565">
    <property type="term" value="F:sequence-specific DNA binding"/>
    <property type="evidence" value="ECO:0007669"/>
    <property type="project" value="InterPro"/>
</dbReference>
<dbReference type="PROSITE" id="PS00041">
    <property type="entry name" value="HTH_ARAC_FAMILY_1"/>
    <property type="match status" value="1"/>
</dbReference>
<keyword evidence="1" id="KW-0805">Transcription regulation</keyword>
<evidence type="ECO:0000256" key="3">
    <source>
        <dbReference type="ARBA" id="ARBA00023163"/>
    </source>
</evidence>
<dbReference type="PRINTS" id="PR00032">
    <property type="entry name" value="HTHARAC"/>
</dbReference>
<reference evidence="5 6" key="1">
    <citation type="journal article" date="2019" name="Sci. Rep.">
        <title>Extended insight into the Mycobacterium chelonae-abscessus complex through whole genome sequencing of Mycobacterium salmoniphilum outbreak and Mycobacterium salmoniphilum-like strains.</title>
        <authorList>
            <person name="Behra P.R.K."/>
            <person name="Das S."/>
            <person name="Pettersson B.M.F."/>
            <person name="Shirreff L."/>
            <person name="DuCote T."/>
            <person name="Jacobsson K.G."/>
            <person name="Ennis D.G."/>
            <person name="Kirsebom L.A."/>
        </authorList>
    </citation>
    <scope>NUCLEOTIDE SEQUENCE [LARGE SCALE GENOMIC DNA]</scope>
    <source>
        <strain evidence="5 6">DE 4585</strain>
    </source>
</reference>
<dbReference type="GO" id="GO:0003700">
    <property type="term" value="F:DNA-binding transcription factor activity"/>
    <property type="evidence" value="ECO:0007669"/>
    <property type="project" value="InterPro"/>
</dbReference>
<sequence length="259" mass="28901">MTETLDLTFLTEPIGPSNEWHLNDPHHLVVIYRGGHVQAKELVFHGGPSTRTIPQAGDVLVIPADCQVTAVAQGREIALCLVAVPTAVLADRSIPPRIAYPDPFMHQMIERVSRLADRDDVAARLLTESLLETLRLHLSDHYASLPYRPTGRNLDNRIQTQLVEYLENSLDSEITLAQLAAIAEMPVADFSKAFTTAFQATPYQFLLERRMQRARSLLTTTSMPITEVAIAVGFNTPSHFATTFKRRVGTTPSTYRKIR</sequence>
<dbReference type="SMART" id="SM00342">
    <property type="entry name" value="HTH_ARAC"/>
    <property type="match status" value="1"/>
</dbReference>
<keyword evidence="3" id="KW-0804">Transcription</keyword>
<dbReference type="PANTHER" id="PTHR46796">
    <property type="entry name" value="HTH-TYPE TRANSCRIPTIONAL ACTIVATOR RHAS-RELATED"/>
    <property type="match status" value="1"/>
</dbReference>
<dbReference type="InterPro" id="IPR009057">
    <property type="entry name" value="Homeodomain-like_sf"/>
</dbReference>
<keyword evidence="2" id="KW-0238">DNA-binding</keyword>
<dbReference type="AlphaFoldDB" id="A0A4R8S2U1"/>
<gene>
    <name evidence="5" type="primary">virF</name>
    <name evidence="5" type="ORF">DE4585_03874</name>
</gene>
<dbReference type="InterPro" id="IPR018060">
    <property type="entry name" value="HTH_AraC"/>
</dbReference>
<dbReference type="EMBL" id="PECH01000008">
    <property type="protein sequence ID" value="TDZ80123.1"/>
    <property type="molecule type" value="Genomic_DNA"/>
</dbReference>
<dbReference type="Pfam" id="PF12833">
    <property type="entry name" value="HTH_18"/>
    <property type="match status" value="1"/>
</dbReference>
<dbReference type="PROSITE" id="PS01124">
    <property type="entry name" value="HTH_ARAC_FAMILY_2"/>
    <property type="match status" value="1"/>
</dbReference>
<comment type="caution">
    <text evidence="5">The sequence shown here is derived from an EMBL/GenBank/DDBJ whole genome shotgun (WGS) entry which is preliminary data.</text>
</comment>
<dbReference type="InterPro" id="IPR018062">
    <property type="entry name" value="HTH_AraC-typ_CS"/>
</dbReference>
<dbReference type="InterPro" id="IPR020449">
    <property type="entry name" value="Tscrpt_reg_AraC-type_HTH"/>
</dbReference>
<name>A0A4R8S2U1_9MYCO</name>
<dbReference type="RefSeq" id="WP_134072674.1">
    <property type="nucleotide sequence ID" value="NZ_PECH01000008.1"/>
</dbReference>
<dbReference type="SUPFAM" id="SSF51182">
    <property type="entry name" value="RmlC-like cupins"/>
    <property type="match status" value="1"/>
</dbReference>
<evidence type="ECO:0000313" key="6">
    <source>
        <dbReference type="Proteomes" id="UP000295117"/>
    </source>
</evidence>
<evidence type="ECO:0000256" key="1">
    <source>
        <dbReference type="ARBA" id="ARBA00023015"/>
    </source>
</evidence>
<dbReference type="PANTHER" id="PTHR46796:SF14">
    <property type="entry name" value="TRANSCRIPTIONAL REGULATORY PROTEIN"/>
    <property type="match status" value="1"/>
</dbReference>
<feature type="domain" description="HTH araC/xylS-type" evidence="4">
    <location>
        <begin position="160"/>
        <end position="258"/>
    </location>
</feature>
<dbReference type="Proteomes" id="UP000295117">
    <property type="component" value="Unassembled WGS sequence"/>
</dbReference>
<dbReference type="InterPro" id="IPR050204">
    <property type="entry name" value="AraC_XylS_family_regulators"/>
</dbReference>
<dbReference type="InterPro" id="IPR011051">
    <property type="entry name" value="RmlC_Cupin_sf"/>
</dbReference>